<evidence type="ECO:0000313" key="9">
    <source>
        <dbReference type="EMBL" id="EEI90048.1"/>
    </source>
</evidence>
<dbReference type="EMBL" id="ACHB01000096">
    <property type="protein sequence ID" value="EEI90048.1"/>
    <property type="molecule type" value="Genomic_DNA"/>
</dbReference>
<comment type="similarity">
    <text evidence="7">Belongs to the TonB-dependent receptor family.</text>
</comment>
<dbReference type="InterPro" id="IPR008969">
    <property type="entry name" value="CarboxyPept-like_regulatory"/>
</dbReference>
<evidence type="ECO:0000313" key="10">
    <source>
        <dbReference type="Proteomes" id="UP000006241"/>
    </source>
</evidence>
<dbReference type="NCBIfam" id="TIGR04056">
    <property type="entry name" value="OMP_RagA_SusC"/>
    <property type="match status" value="1"/>
</dbReference>
<dbReference type="SUPFAM" id="SSF49464">
    <property type="entry name" value="Carboxypeptidase regulatory domain-like"/>
    <property type="match status" value="1"/>
</dbReference>
<keyword evidence="3 7" id="KW-1134">Transmembrane beta strand</keyword>
<evidence type="ECO:0000256" key="4">
    <source>
        <dbReference type="ARBA" id="ARBA00022692"/>
    </source>
</evidence>
<accession>C2G434</accession>
<name>C2G434_SPHSI</name>
<evidence type="ECO:0000256" key="6">
    <source>
        <dbReference type="ARBA" id="ARBA00023237"/>
    </source>
</evidence>
<keyword evidence="2 7" id="KW-0813">Transport</keyword>
<dbReference type="GO" id="GO:0009279">
    <property type="term" value="C:cell outer membrane"/>
    <property type="evidence" value="ECO:0007669"/>
    <property type="project" value="UniProtKB-SubCell"/>
</dbReference>
<evidence type="ECO:0000259" key="8">
    <source>
        <dbReference type="Pfam" id="PF07715"/>
    </source>
</evidence>
<keyword evidence="5 7" id="KW-0472">Membrane</keyword>
<sequence>MHIIMKRFILLSLILMLSGLVYGQQTISVSGFVQDQSSRIGMGDVTIRSTKLKRALGSTDRKGLFKIQAPVDDILIFTSTGFKTVTENLAGKKAFVFTIYMEKQENELDEVVVQGYQQRKRETLTGASVTISGKDLQDNPVSNVTELLQGKVAGMNVQMTTGQPGVRASVLIRGLNSISSTGTGSDAFLTPTSPLYIVDGVPVDDNTDFQYGFNSGGTGISPISLIPPEDIESMDILKDAAATALYGSRGAYGVIRITTKRGRSKIPIIQYTTNQFFSVPPQLRSVLGGKDERLIRINQVLENDVDYYTGRDKIYDNQILSDSLNPYFNNSTNWQKVFYKPTYNQTHNVNASGGDENFNYKINGQYYNEKGIIQNTGFSRYTLSMNSEYRQSDRFRLFVNMSGNIGEQQTGSGNSVTQGGVAKASSASSLLPAPSSSIVGGGLVSALEGRNDNRTTDVKANVDLEYEVFKGMRAKNSFSYNYITYRTDNFTPAIANNNISQNYNYDAQRNSMYNLFQLSYLKAFGAEEKHLINTYVFNELNLNSFKAKAQRKSGYPNDQLEGPFGFDAGSAVGGVLNNLADVRSAGFAGAFSYQYDSKYIIDFTYRLDKSSSVGPDVPWVKNPSISARWNMAKESFMDVFTDKWLDYLSFRGGWGKNITPTGTVFDANGRYIFTGAFNNNPTIGFNWNQMPNSKLVPSTTTSSSLAIEAGFLKNRITTIQEFYYKQVDDQLWSRNLADHNGFTSLQSNEVSFVNYGYEFTFMFRPLSNQSKVNWSISLNGAINNEILTRLPDNSREYLKYDANNKLHTLYRLGRNTMSHVLFDYRGTFATDAAVPVNPATGEPYKMIKDGAVYYFQAGDPYWTDLNGDYILDENDLVTVGNSQPKVIGGLSTFAQYKGISLSINTSFTLKRDIINEALANQMNSYGNPLMGGTNGIEKSTLLPLEKYNFWLNNGDISAYPNPYGFTRQGIITPFRANQTLFMEDGSYWKINSVTLSYTFPREKTQRYKISSLRVYGTANNVYTFSNYSGPNPENVTDMGYDRTDGYPNKRTYTLGLNVQF</sequence>
<evidence type="ECO:0000256" key="3">
    <source>
        <dbReference type="ARBA" id="ARBA00022452"/>
    </source>
</evidence>
<comment type="subcellular location">
    <subcellularLocation>
        <location evidence="1 7">Cell outer membrane</location>
        <topology evidence="1 7">Multi-pass membrane protein</topology>
    </subcellularLocation>
</comment>
<dbReference type="InterPro" id="IPR039426">
    <property type="entry name" value="TonB-dep_rcpt-like"/>
</dbReference>
<proteinExistence type="inferred from homology"/>
<dbReference type="InterPro" id="IPR037066">
    <property type="entry name" value="Plug_dom_sf"/>
</dbReference>
<gene>
    <name evidence="9" type="ORF">HMPREF0765_4416</name>
</gene>
<evidence type="ECO:0000256" key="2">
    <source>
        <dbReference type="ARBA" id="ARBA00022448"/>
    </source>
</evidence>
<dbReference type="HOGENOM" id="CLU_004317_0_1_10"/>
<dbReference type="InterPro" id="IPR036942">
    <property type="entry name" value="Beta-barrel_TonB_sf"/>
</dbReference>
<dbReference type="PROSITE" id="PS52016">
    <property type="entry name" value="TONB_DEPENDENT_REC_3"/>
    <property type="match status" value="1"/>
</dbReference>
<reference evidence="9 10" key="1">
    <citation type="submission" date="2009-01" db="EMBL/GenBank/DDBJ databases">
        <authorList>
            <person name="Qin X."/>
            <person name="Bachman B."/>
            <person name="Battles P."/>
            <person name="Bell A."/>
            <person name="Bess C."/>
            <person name="Bickham C."/>
            <person name="Chaboub L."/>
            <person name="Chen D."/>
            <person name="Coyle M."/>
            <person name="Deiros D.R."/>
            <person name="Dinh H."/>
            <person name="Forbes L."/>
            <person name="Fowler G."/>
            <person name="Francisco L."/>
            <person name="Fu Q."/>
            <person name="Gubbala S."/>
            <person name="Hale W."/>
            <person name="Han Y."/>
            <person name="Hemphill L."/>
            <person name="Highlander S.K."/>
            <person name="Hirani K."/>
            <person name="Hogues M."/>
            <person name="Jackson L."/>
            <person name="Jakkamsetti A."/>
            <person name="Javaid M."/>
            <person name="Jiang H."/>
            <person name="Korchina V."/>
            <person name="Kovar C."/>
            <person name="Lara F."/>
            <person name="Lee S."/>
            <person name="Mata R."/>
            <person name="Mathew T."/>
            <person name="Moen C."/>
            <person name="Morales K."/>
            <person name="Munidasa M."/>
            <person name="Nazareth L."/>
            <person name="Ngo R."/>
            <person name="Nguyen L."/>
            <person name="Okwuonu G."/>
            <person name="Ongeri F."/>
            <person name="Patil S."/>
            <person name="Petrosino J."/>
            <person name="Pham C."/>
            <person name="Pham P."/>
            <person name="Pu L.-L."/>
            <person name="Puazo M."/>
            <person name="Raj R."/>
            <person name="Reid J."/>
            <person name="Rouhana J."/>
            <person name="Saada N."/>
            <person name="Shang Y."/>
            <person name="Simmons D."/>
            <person name="Thornton R."/>
            <person name="Warren J."/>
            <person name="Weissenberger G."/>
            <person name="Zhang J."/>
            <person name="Zhang L."/>
            <person name="Zhou C."/>
            <person name="Zhu D."/>
            <person name="Muzny D."/>
            <person name="Worley K."/>
            <person name="Gibbs R."/>
        </authorList>
    </citation>
    <scope>NUCLEOTIDE SEQUENCE [LARGE SCALE GENOMIC DNA]</scope>
    <source>
        <strain evidence="9 10">ATCC 33300</strain>
    </source>
</reference>
<dbReference type="Proteomes" id="UP000006241">
    <property type="component" value="Unassembled WGS sequence"/>
</dbReference>
<evidence type="ECO:0000256" key="5">
    <source>
        <dbReference type="ARBA" id="ARBA00023136"/>
    </source>
</evidence>
<organism evidence="9 10">
    <name type="scientific">Sphingobacterium spiritivorum ATCC 33300</name>
    <dbReference type="NCBI Taxonomy" id="525372"/>
    <lineage>
        <taxon>Bacteria</taxon>
        <taxon>Pseudomonadati</taxon>
        <taxon>Bacteroidota</taxon>
        <taxon>Sphingobacteriia</taxon>
        <taxon>Sphingobacteriales</taxon>
        <taxon>Sphingobacteriaceae</taxon>
        <taxon>Sphingobacterium</taxon>
    </lineage>
</organism>
<dbReference type="Gene3D" id="2.170.130.10">
    <property type="entry name" value="TonB-dependent receptor, plug domain"/>
    <property type="match status" value="1"/>
</dbReference>
<dbReference type="InterPro" id="IPR023996">
    <property type="entry name" value="TonB-dep_OMP_SusC/RagA"/>
</dbReference>
<dbReference type="InterPro" id="IPR023997">
    <property type="entry name" value="TonB-dep_OMP_SusC/RagA_CS"/>
</dbReference>
<evidence type="ECO:0000256" key="1">
    <source>
        <dbReference type="ARBA" id="ARBA00004571"/>
    </source>
</evidence>
<keyword evidence="6 7" id="KW-0998">Cell outer membrane</keyword>
<feature type="domain" description="TonB-dependent receptor plug" evidence="8">
    <location>
        <begin position="124"/>
        <end position="254"/>
    </location>
</feature>
<dbReference type="Gene3D" id="2.40.170.20">
    <property type="entry name" value="TonB-dependent receptor, beta-barrel domain"/>
    <property type="match status" value="1"/>
</dbReference>
<protein>
    <submittedName>
        <fullName evidence="9">TonB-linked outer membrane protein, SusC/RagA family</fullName>
    </submittedName>
</protein>
<comment type="caution">
    <text evidence="9">The sequence shown here is derived from an EMBL/GenBank/DDBJ whole genome shotgun (WGS) entry which is preliminary data.</text>
</comment>
<dbReference type="Pfam" id="PF07715">
    <property type="entry name" value="Plug"/>
    <property type="match status" value="1"/>
</dbReference>
<dbReference type="SUPFAM" id="SSF56935">
    <property type="entry name" value="Porins"/>
    <property type="match status" value="1"/>
</dbReference>
<keyword evidence="4 7" id="KW-0812">Transmembrane</keyword>
<dbReference type="AlphaFoldDB" id="C2G434"/>
<evidence type="ECO:0000256" key="7">
    <source>
        <dbReference type="PROSITE-ProRule" id="PRU01360"/>
    </source>
</evidence>
<dbReference type="NCBIfam" id="TIGR04057">
    <property type="entry name" value="SusC_RagA_signa"/>
    <property type="match status" value="1"/>
</dbReference>
<dbReference type="InterPro" id="IPR012910">
    <property type="entry name" value="Plug_dom"/>
</dbReference>